<accession>A0A8S5MF16</accession>
<reference evidence="1" key="1">
    <citation type="journal article" date="2021" name="Proc. Natl. Acad. Sci. U.S.A.">
        <title>A Catalog of Tens of Thousands of Viruses from Human Metagenomes Reveals Hidden Associations with Chronic Diseases.</title>
        <authorList>
            <person name="Tisza M.J."/>
            <person name="Buck C.B."/>
        </authorList>
    </citation>
    <scope>NUCLEOTIDE SEQUENCE</scope>
    <source>
        <strain evidence="1">CtWuM9</strain>
    </source>
</reference>
<dbReference type="EMBL" id="BK014888">
    <property type="protein sequence ID" value="DAD80804.1"/>
    <property type="molecule type" value="Genomic_DNA"/>
</dbReference>
<organism evidence="1">
    <name type="scientific">Siphoviridae sp. ctWuM9</name>
    <dbReference type="NCBI Taxonomy" id="2826364"/>
    <lineage>
        <taxon>Viruses</taxon>
        <taxon>Duplodnaviria</taxon>
        <taxon>Heunggongvirae</taxon>
        <taxon>Uroviricota</taxon>
        <taxon>Caudoviricetes</taxon>
    </lineage>
</organism>
<name>A0A8S5MF16_9CAUD</name>
<sequence>MLPKQDNFLDTFIVDFYSSTSLKIKPIVGWSIVDGLSYDILTNNFCATIKIYDECIDEILHKYIDALVSFQTDGGGIISCTRKFYPRHGYYNAMARICRACGYIGLPIEYLPVRKPPVCMNGLYYV</sequence>
<proteinExistence type="predicted"/>
<evidence type="ECO:0000313" key="1">
    <source>
        <dbReference type="EMBL" id="DAD80804.1"/>
    </source>
</evidence>
<protein>
    <submittedName>
        <fullName evidence="1">DsrC like protein</fullName>
    </submittedName>
</protein>